<gene>
    <name evidence="4" type="ORF">SCARUB_05140</name>
</gene>
<evidence type="ECO:0000313" key="4">
    <source>
        <dbReference type="EMBL" id="ODS29755.1"/>
    </source>
</evidence>
<reference evidence="4 5" key="1">
    <citation type="submission" date="2016-07" db="EMBL/GenBank/DDBJ databases">
        <title>Draft genome of Scalindua rubra, obtained from a brine-seawater interface in the Red Sea, sheds light on salt adaptation in anammox bacteria.</title>
        <authorList>
            <person name="Speth D.R."/>
            <person name="Lagkouvardos I."/>
            <person name="Wang Y."/>
            <person name="Qian P.-Y."/>
            <person name="Dutilh B.E."/>
            <person name="Jetten M.S."/>
        </authorList>
    </citation>
    <scope>NUCLEOTIDE SEQUENCE [LARGE SCALE GENOMIC DNA]</scope>
    <source>
        <strain evidence="4">BSI-1</strain>
    </source>
</reference>
<comment type="similarity">
    <text evidence="1">Belongs to the methylmalonyl-CoA epimerase family.</text>
</comment>
<sequence>SAPFWREVLGIKHRTTETVESEGVVTDIYNTGSGKVELISALGEDSPISKFLDKRGPGIHHICLQVDDIRGAIAELKTAGVELVNDEPSIGAEGYLVAFVHPRSTGGVLVELAEKRE</sequence>
<evidence type="ECO:0000256" key="2">
    <source>
        <dbReference type="ARBA" id="ARBA00022723"/>
    </source>
</evidence>
<accession>A0A1E3X2C8</accession>
<dbReference type="Proteomes" id="UP000094056">
    <property type="component" value="Unassembled WGS sequence"/>
</dbReference>
<dbReference type="PROSITE" id="PS51819">
    <property type="entry name" value="VOC"/>
    <property type="match status" value="1"/>
</dbReference>
<keyword evidence="2" id="KW-0479">Metal-binding</keyword>
<dbReference type="InterPro" id="IPR037523">
    <property type="entry name" value="VOC_core"/>
</dbReference>
<dbReference type="SUPFAM" id="SSF54593">
    <property type="entry name" value="Glyoxalase/Bleomycin resistance protein/Dihydroxybiphenyl dioxygenase"/>
    <property type="match status" value="1"/>
</dbReference>
<dbReference type="PANTHER" id="PTHR43048:SF3">
    <property type="entry name" value="METHYLMALONYL-COA EPIMERASE, MITOCHONDRIAL"/>
    <property type="match status" value="1"/>
</dbReference>
<organism evidence="4 5">
    <name type="scientific">Candidatus Scalindua rubra</name>
    <dbReference type="NCBI Taxonomy" id="1872076"/>
    <lineage>
        <taxon>Bacteria</taxon>
        <taxon>Pseudomonadati</taxon>
        <taxon>Planctomycetota</taxon>
        <taxon>Candidatus Brocadiia</taxon>
        <taxon>Candidatus Brocadiales</taxon>
        <taxon>Candidatus Scalinduaceae</taxon>
        <taxon>Candidatus Scalindua</taxon>
    </lineage>
</organism>
<dbReference type="InterPro" id="IPR051785">
    <property type="entry name" value="MMCE/EMCE_epimerase"/>
</dbReference>
<dbReference type="Gene3D" id="3.10.180.10">
    <property type="entry name" value="2,3-Dihydroxybiphenyl 1,2-Dioxygenase, domain 1"/>
    <property type="match status" value="1"/>
</dbReference>
<dbReference type="NCBIfam" id="TIGR03081">
    <property type="entry name" value="metmalonyl_epim"/>
    <property type="match status" value="1"/>
</dbReference>
<dbReference type="CDD" id="cd07249">
    <property type="entry name" value="MMCE"/>
    <property type="match status" value="1"/>
</dbReference>
<feature type="domain" description="VOC" evidence="3">
    <location>
        <begin position="1"/>
        <end position="115"/>
    </location>
</feature>
<evidence type="ECO:0000259" key="3">
    <source>
        <dbReference type="PROSITE" id="PS51819"/>
    </source>
</evidence>
<dbReference type="AlphaFoldDB" id="A0A1E3X2C8"/>
<dbReference type="GO" id="GO:0046872">
    <property type="term" value="F:metal ion binding"/>
    <property type="evidence" value="ECO:0007669"/>
    <property type="project" value="UniProtKB-KW"/>
</dbReference>
<evidence type="ECO:0000256" key="1">
    <source>
        <dbReference type="ARBA" id="ARBA00009308"/>
    </source>
</evidence>
<feature type="non-terminal residue" evidence="4">
    <location>
        <position position="1"/>
    </location>
</feature>
<evidence type="ECO:0000313" key="5">
    <source>
        <dbReference type="Proteomes" id="UP000094056"/>
    </source>
</evidence>
<dbReference type="PANTHER" id="PTHR43048">
    <property type="entry name" value="METHYLMALONYL-COA EPIMERASE"/>
    <property type="match status" value="1"/>
</dbReference>
<dbReference type="InterPro" id="IPR017515">
    <property type="entry name" value="MeMalonyl-CoA_epimerase"/>
</dbReference>
<dbReference type="GO" id="GO:0046491">
    <property type="term" value="P:L-methylmalonyl-CoA metabolic process"/>
    <property type="evidence" value="ECO:0007669"/>
    <property type="project" value="TreeGrafter"/>
</dbReference>
<protein>
    <submittedName>
        <fullName evidence="4">Methylmalonyl-CoA epimerase</fullName>
    </submittedName>
</protein>
<dbReference type="GO" id="GO:0004493">
    <property type="term" value="F:methylmalonyl-CoA epimerase activity"/>
    <property type="evidence" value="ECO:0007669"/>
    <property type="project" value="TreeGrafter"/>
</dbReference>
<comment type="caution">
    <text evidence="4">The sequence shown here is derived from an EMBL/GenBank/DDBJ whole genome shotgun (WGS) entry which is preliminary data.</text>
</comment>
<dbReference type="InterPro" id="IPR029068">
    <property type="entry name" value="Glyas_Bleomycin-R_OHBP_Dase"/>
</dbReference>
<name>A0A1E3X2C8_9BACT</name>
<proteinExistence type="inferred from homology"/>
<dbReference type="Pfam" id="PF13669">
    <property type="entry name" value="Glyoxalase_4"/>
    <property type="match status" value="1"/>
</dbReference>
<dbReference type="EMBL" id="MAYW01000384">
    <property type="protein sequence ID" value="ODS29755.1"/>
    <property type="molecule type" value="Genomic_DNA"/>
</dbReference>